<name>A0A9X6JHU9_BACUK</name>
<evidence type="ECO:0000256" key="1">
    <source>
        <dbReference type="SAM" id="Phobius"/>
    </source>
</evidence>
<dbReference type="Proteomes" id="UP000195087">
    <property type="component" value="Unassembled WGS sequence"/>
</dbReference>
<reference evidence="2 3" key="1">
    <citation type="submission" date="2016-10" db="EMBL/GenBank/DDBJ databases">
        <title>Comparative genomics of Bacillus thuringiensis reveals a path to pathogens against multiple invertebrate hosts.</title>
        <authorList>
            <person name="Zheng J."/>
            <person name="Gao Q."/>
            <person name="Liu H."/>
            <person name="Peng D."/>
            <person name="Ruan L."/>
            <person name="Sun M."/>
        </authorList>
    </citation>
    <scope>NUCLEOTIDE SEQUENCE [LARGE SCALE GENOMIC DNA]</scope>
    <source>
        <strain evidence="2">BGSC 4W1</strain>
    </source>
</reference>
<organism evidence="2 3">
    <name type="scientific">Bacillus thuringiensis serovar kumamotoensis</name>
    <dbReference type="NCBI Taxonomy" id="132267"/>
    <lineage>
        <taxon>Bacteria</taxon>
        <taxon>Bacillati</taxon>
        <taxon>Bacillota</taxon>
        <taxon>Bacilli</taxon>
        <taxon>Bacillales</taxon>
        <taxon>Bacillaceae</taxon>
        <taxon>Bacillus</taxon>
        <taxon>Bacillus cereus group</taxon>
    </lineage>
</organism>
<feature type="transmembrane region" description="Helical" evidence="1">
    <location>
        <begin position="43"/>
        <end position="65"/>
    </location>
</feature>
<sequence>MFFKTEKKENMEAANNACWITFFFWGVILFLNSIFEMFFNKQFISNSITILISGLIIFFLSDFIIKKRKES</sequence>
<evidence type="ECO:0000313" key="3">
    <source>
        <dbReference type="Proteomes" id="UP000195087"/>
    </source>
</evidence>
<dbReference type="RefSeq" id="WP_086392810.1">
    <property type="nucleotide sequence ID" value="NZ_NFEH01000132.1"/>
</dbReference>
<proteinExistence type="predicted"/>
<evidence type="ECO:0000313" key="2">
    <source>
        <dbReference type="EMBL" id="OTZ66213.1"/>
    </source>
</evidence>
<gene>
    <name evidence="2" type="ORF">BK769_32975</name>
</gene>
<feature type="transmembrane region" description="Helical" evidence="1">
    <location>
        <begin position="12"/>
        <end position="31"/>
    </location>
</feature>
<keyword evidence="1" id="KW-0812">Transmembrane</keyword>
<comment type="caution">
    <text evidence="2">The sequence shown here is derived from an EMBL/GenBank/DDBJ whole genome shotgun (WGS) entry which is preliminary data.</text>
</comment>
<keyword evidence="1" id="KW-1133">Transmembrane helix</keyword>
<accession>A0A9X6JHU9</accession>
<keyword evidence="1" id="KW-0472">Membrane</keyword>
<dbReference type="AlphaFoldDB" id="A0A9X6JHU9"/>
<protein>
    <submittedName>
        <fullName evidence="2">Uncharacterized protein</fullName>
    </submittedName>
</protein>
<dbReference type="EMBL" id="NFEH01000132">
    <property type="protein sequence ID" value="OTZ66213.1"/>
    <property type="molecule type" value="Genomic_DNA"/>
</dbReference>